<dbReference type="InterPro" id="IPR001466">
    <property type="entry name" value="Beta-lactam-related"/>
</dbReference>
<dbReference type="InterPro" id="IPR050789">
    <property type="entry name" value="Diverse_Enzym_Activities"/>
</dbReference>
<dbReference type="EMBL" id="JAUHJS010000007">
    <property type="protein sequence ID" value="MDN4166465.1"/>
    <property type="molecule type" value="Genomic_DNA"/>
</dbReference>
<organism evidence="2 3">
    <name type="scientific">Shiella aurantiaca</name>
    <dbReference type="NCBI Taxonomy" id="3058365"/>
    <lineage>
        <taxon>Bacteria</taxon>
        <taxon>Pseudomonadati</taxon>
        <taxon>Bacteroidota</taxon>
        <taxon>Cytophagia</taxon>
        <taxon>Cytophagales</taxon>
        <taxon>Shiellaceae</taxon>
        <taxon>Shiella</taxon>
    </lineage>
</organism>
<dbReference type="RefSeq" id="WP_320005003.1">
    <property type="nucleotide sequence ID" value="NZ_JAUHJS010000007.1"/>
</dbReference>
<feature type="domain" description="Beta-lactamase-related" evidence="1">
    <location>
        <begin position="62"/>
        <end position="335"/>
    </location>
</feature>
<dbReference type="InterPro" id="IPR012338">
    <property type="entry name" value="Beta-lactam/transpept-like"/>
</dbReference>
<dbReference type="Proteomes" id="UP001168552">
    <property type="component" value="Unassembled WGS sequence"/>
</dbReference>
<protein>
    <submittedName>
        <fullName evidence="2">Serine hydrolase domain-containing protein</fullName>
        <ecNumber evidence="2">3.1.1.103</ecNumber>
    </submittedName>
</protein>
<evidence type="ECO:0000313" key="2">
    <source>
        <dbReference type="EMBL" id="MDN4166465.1"/>
    </source>
</evidence>
<sequence>MLGIFGLLLLVSACQSNPEPQNGAYFPPLEGEWETEKPQNVCWNVDALPDLYDYLESTNTRAFIMLKDGKIIVEQYWGRTLDNSADFGPESNWYWASAGKTLIAFLVGQAQSDSILSIQDTTSAYLGVGWTSLAPESEQRITIRNQLSMTTGLNDLVVDPTCTTPNCLQYLTDAGRRWAYHNAPYTLLHEVIEEASQTNFTSYFREKLADKIGMDGQWLSVDNNKVYFSTARAMARFGWLIVNEGVWNGEDLLNDARYFGDMTSSSQNLNLSYGYLWWLNGKNNFMVPGLQTVFNGPLAPRAPSTLIAALGKNGQMLQVIPDMGIVIVRLGDTPDPSQVPLAYLDDLWGYINPVLKR</sequence>
<dbReference type="GO" id="GO:0016787">
    <property type="term" value="F:hydrolase activity"/>
    <property type="evidence" value="ECO:0007669"/>
    <property type="project" value="UniProtKB-KW"/>
</dbReference>
<dbReference type="Pfam" id="PF00144">
    <property type="entry name" value="Beta-lactamase"/>
    <property type="match status" value="1"/>
</dbReference>
<dbReference type="PANTHER" id="PTHR43283">
    <property type="entry name" value="BETA-LACTAMASE-RELATED"/>
    <property type="match status" value="1"/>
</dbReference>
<name>A0ABT8F7N0_9BACT</name>
<reference evidence="2" key="1">
    <citation type="submission" date="2023-06" db="EMBL/GenBank/DDBJ databases">
        <title>Cytophagales bacterium Strain LB-30, isolated from soil.</title>
        <authorList>
            <person name="Liu B."/>
        </authorList>
    </citation>
    <scope>NUCLEOTIDE SEQUENCE</scope>
    <source>
        <strain evidence="2">LB-30</strain>
    </source>
</reference>
<comment type="caution">
    <text evidence="2">The sequence shown here is derived from an EMBL/GenBank/DDBJ whole genome shotgun (WGS) entry which is preliminary data.</text>
</comment>
<dbReference type="EC" id="3.1.1.103" evidence="2"/>
<evidence type="ECO:0000259" key="1">
    <source>
        <dbReference type="Pfam" id="PF00144"/>
    </source>
</evidence>
<dbReference type="Gene3D" id="3.40.710.10">
    <property type="entry name" value="DD-peptidase/beta-lactamase superfamily"/>
    <property type="match status" value="1"/>
</dbReference>
<dbReference type="SUPFAM" id="SSF56601">
    <property type="entry name" value="beta-lactamase/transpeptidase-like"/>
    <property type="match status" value="1"/>
</dbReference>
<gene>
    <name evidence="2" type="ORF">QWY31_13225</name>
</gene>
<proteinExistence type="predicted"/>
<dbReference type="PANTHER" id="PTHR43283:SF7">
    <property type="entry name" value="BETA-LACTAMASE-RELATED DOMAIN-CONTAINING PROTEIN"/>
    <property type="match status" value="1"/>
</dbReference>
<accession>A0ABT8F7N0</accession>
<evidence type="ECO:0000313" key="3">
    <source>
        <dbReference type="Proteomes" id="UP001168552"/>
    </source>
</evidence>
<keyword evidence="3" id="KW-1185">Reference proteome</keyword>
<keyword evidence="2" id="KW-0378">Hydrolase</keyword>